<dbReference type="PROSITE" id="PS50275">
    <property type="entry name" value="SAC"/>
    <property type="match status" value="1"/>
</dbReference>
<evidence type="ECO:0000259" key="5">
    <source>
        <dbReference type="PROSITE" id="PS50275"/>
    </source>
</evidence>
<gene>
    <name evidence="6" type="ORF">ACHAWO_002631</name>
</gene>
<dbReference type="EMBL" id="JALLPJ020000322">
    <property type="protein sequence ID" value="KAL3795384.1"/>
    <property type="molecule type" value="Genomic_DNA"/>
</dbReference>
<evidence type="ECO:0000256" key="2">
    <source>
        <dbReference type="ARBA" id="ARBA00022801"/>
    </source>
</evidence>
<proteinExistence type="predicted"/>
<keyword evidence="3" id="KW-0472">Membrane</keyword>
<feature type="compositionally biased region" description="Pro residues" evidence="4">
    <location>
        <begin position="1"/>
        <end position="12"/>
    </location>
</feature>
<dbReference type="GO" id="GO:0016787">
    <property type="term" value="F:hydrolase activity"/>
    <property type="evidence" value="ECO:0007669"/>
    <property type="project" value="UniProtKB-KW"/>
</dbReference>
<dbReference type="PANTHER" id="PTHR45738">
    <property type="entry name" value="POLYPHOSPHOINOSITIDE PHOSPHATASE"/>
    <property type="match status" value="1"/>
</dbReference>
<keyword evidence="7" id="KW-1185">Reference proteome</keyword>
<keyword evidence="2" id="KW-0378">Hydrolase</keyword>
<sequence>MSSVPPPPPPSSQQPTSQNTSQSTSFPKPTLQPYHTRLSQFEFFSTDQAYYLVGCDASDPQNKKWRIIKMDRTMIEVTDATATNAAVGSSSAGLATSIGGSSQITASTTNSASNTTNTKATSPVSYSYEEPPSEEDSVASDAESPSFRKKNSALGQQQQQQQGGGQNTQDVNHTLRPLGDFLFEDPTVYSSDEIKEVLDMINDGNLRENSWREVYDDHSNHLQQQQKEQRGGGLKPICKAYGVLGFIRFLDCYYLTLITKRAKVGCIGGNSIYTIKNTETFPLKPAERRAASHTTSENNASDPSSMLLNMWNRGKRSVGLGLTNREIAELRYQGLYQVVDLTKNFFFSYSYDLTRSLQENFLAMTSKPFPPPPFKDMYAWNFFLTRELEGCTNSLTSFNWVLPVVHGAFIQRKLHDYGRSLNLVLLARRSRHFAGTRYLKRGVSDRGKVANDVEHEQIIHDETTSSDGVFSSYLQIRGSIPTFWTQESSVTMPKPPIVLNRVDPTYQATQAHFEDLLKRYGPPIIVVDLVKQSEKREREVIVGNEFRNAIDYINCHIDDAHKILYCALDYSHISKHRNLNVSSSLNDIATWSVNQTGFFCSSPRWKIVEGGGIEPFDEACCRGAQYLTNRLGVPFFPMEQLGILRTNCIDCLDRTNVAQFSAGVEALGQQLVIMGIRSSPKLDPSSIIVRMLIDMYVEIGDQIALQYGGSEAHKKVASTGATSNIQGPMGKHKELLTSIRRYYSNAFTDRLKQDAMNLFLGYYVPSRNTLPLWELDNDSYLHNFHVNAGRGSLQSMKTYQEMFGIDWDDIEEIDQDRKTQLQHKRNESARSLSITDNSWRIERVKERCKSQNDALSLWWKGAILAHIQNRMWMKLGSSPADSTLPPRFERMYHPTELSHFDKFFAPWSQPSRLSHEDSHTAVDSEVDGIGMTPRKSPVKDSKVSLFEERAQSYKARDNKAASDEVKDSHLSLDEFVKVHGFNSKNRTTLNQLLKAHNQPHGTQTAAEPSDKQSPWKASARHTYLGSLQEKEEISVKYIDYASKQTMPRRGFRPGAREEFTQLLSDVTLDSNDVRGIRKLAESAHICTELDSGPYRGLNHNESAVRVATVIHGHYNYLEEKIEEGELSYEEAPPGLLDKLKRTNLYSVGVTETFCNGWSQLANAERLYTEILDMSSIGYKRSDMTTESSMKLYSSFFDPKSTTLSRLEQTYVTGGQKFTNDPSKPLRRSTRPCPEVSGPGKDLKKFDEANFILKAASKGINIRKTAVQSEEDKIDVMKFQSTIKKIPSGFEQINEDLFARKDNKFMVFNGAGVNSWTNPPQPVTKTKIIDPWILKQR</sequence>
<feature type="compositionally biased region" description="Low complexity" evidence="4">
    <location>
        <begin position="13"/>
        <end position="27"/>
    </location>
</feature>
<dbReference type="GO" id="GO:0012505">
    <property type="term" value="C:endomembrane system"/>
    <property type="evidence" value="ECO:0007669"/>
    <property type="project" value="UniProtKB-SubCell"/>
</dbReference>
<feature type="region of interest" description="Disordered" evidence="4">
    <location>
        <begin position="1214"/>
        <end position="1239"/>
    </location>
</feature>
<accession>A0ABD3Q4M4</accession>
<evidence type="ECO:0000313" key="7">
    <source>
        <dbReference type="Proteomes" id="UP001530400"/>
    </source>
</evidence>
<feature type="domain" description="SAC" evidence="5">
    <location>
        <begin position="336"/>
        <end position="709"/>
    </location>
</feature>
<evidence type="ECO:0000256" key="1">
    <source>
        <dbReference type="ARBA" id="ARBA00004308"/>
    </source>
</evidence>
<feature type="region of interest" description="Disordered" evidence="4">
    <location>
        <begin position="1"/>
        <end position="32"/>
    </location>
</feature>
<evidence type="ECO:0000256" key="3">
    <source>
        <dbReference type="ARBA" id="ARBA00023136"/>
    </source>
</evidence>
<evidence type="ECO:0000256" key="4">
    <source>
        <dbReference type="SAM" id="MobiDB-lite"/>
    </source>
</evidence>
<dbReference type="PANTHER" id="PTHR45738:SF5">
    <property type="entry name" value="POLYPHOSPHOINOSITIDE PHOSPHATASE"/>
    <property type="match status" value="1"/>
</dbReference>
<reference evidence="6 7" key="1">
    <citation type="submission" date="2024-10" db="EMBL/GenBank/DDBJ databases">
        <title>Updated reference genomes for cyclostephanoid diatoms.</title>
        <authorList>
            <person name="Roberts W.R."/>
            <person name="Alverson A.J."/>
        </authorList>
    </citation>
    <scope>NUCLEOTIDE SEQUENCE [LARGE SCALE GENOMIC DNA]</scope>
    <source>
        <strain evidence="6 7">AJA010-31</strain>
    </source>
</reference>
<feature type="compositionally biased region" description="Low complexity" evidence="4">
    <location>
        <begin position="105"/>
        <end position="130"/>
    </location>
</feature>
<comment type="subcellular location">
    <subcellularLocation>
        <location evidence="1">Endomembrane system</location>
    </subcellularLocation>
</comment>
<name>A0ABD3Q4M4_9STRA</name>
<protein>
    <recommendedName>
        <fullName evidence="5">SAC domain-containing protein</fullName>
    </recommendedName>
</protein>
<organism evidence="6 7">
    <name type="scientific">Cyclotella atomus</name>
    <dbReference type="NCBI Taxonomy" id="382360"/>
    <lineage>
        <taxon>Eukaryota</taxon>
        <taxon>Sar</taxon>
        <taxon>Stramenopiles</taxon>
        <taxon>Ochrophyta</taxon>
        <taxon>Bacillariophyta</taxon>
        <taxon>Coscinodiscophyceae</taxon>
        <taxon>Thalassiosirophycidae</taxon>
        <taxon>Stephanodiscales</taxon>
        <taxon>Stephanodiscaceae</taxon>
        <taxon>Cyclotella</taxon>
    </lineage>
</organism>
<feature type="region of interest" description="Disordered" evidence="4">
    <location>
        <begin position="104"/>
        <end position="173"/>
    </location>
</feature>
<dbReference type="InterPro" id="IPR043573">
    <property type="entry name" value="Fig4-like"/>
</dbReference>
<evidence type="ECO:0000313" key="6">
    <source>
        <dbReference type="EMBL" id="KAL3795384.1"/>
    </source>
</evidence>
<dbReference type="Pfam" id="PF02383">
    <property type="entry name" value="Syja_N"/>
    <property type="match status" value="1"/>
</dbReference>
<dbReference type="InterPro" id="IPR002013">
    <property type="entry name" value="SAC_dom"/>
</dbReference>
<dbReference type="Proteomes" id="UP001530400">
    <property type="component" value="Unassembled WGS sequence"/>
</dbReference>
<comment type="caution">
    <text evidence="6">The sequence shown here is derived from an EMBL/GenBank/DDBJ whole genome shotgun (WGS) entry which is preliminary data.</text>
</comment>